<dbReference type="InterPro" id="IPR014322">
    <property type="entry name" value="RNA_pol_sigma-B/F/G"/>
</dbReference>
<dbReference type="NCBIfam" id="TIGR02980">
    <property type="entry name" value="SigBFG"/>
    <property type="match status" value="1"/>
</dbReference>
<dbReference type="PRINTS" id="PR00046">
    <property type="entry name" value="SIGMA70FCT"/>
</dbReference>
<dbReference type="InterPro" id="IPR000943">
    <property type="entry name" value="RNA_pol_sigma70"/>
</dbReference>
<evidence type="ECO:0000256" key="3">
    <source>
        <dbReference type="ARBA" id="ARBA00023125"/>
    </source>
</evidence>
<evidence type="ECO:0000313" key="9">
    <source>
        <dbReference type="Proteomes" id="UP000585272"/>
    </source>
</evidence>
<dbReference type="PANTHER" id="PTHR30385">
    <property type="entry name" value="SIGMA FACTOR F FLAGELLAR"/>
    <property type="match status" value="1"/>
</dbReference>
<dbReference type="PANTHER" id="PTHR30385:SF4">
    <property type="entry name" value="RNA POLYMERASE SIGMA-E FACTOR"/>
    <property type="match status" value="1"/>
</dbReference>
<comment type="caution">
    <text evidence="8">The sequence shown here is derived from an EMBL/GenBank/DDBJ whole genome shotgun (WGS) entry which is preliminary data.</text>
</comment>
<feature type="domain" description="RNA polymerase sigma-70 region 4" evidence="7">
    <location>
        <begin position="201"/>
        <end position="247"/>
    </location>
</feature>
<protein>
    <submittedName>
        <fullName evidence="8">RNA polymerase sigma-B factor</fullName>
    </submittedName>
</protein>
<dbReference type="InterPro" id="IPR007624">
    <property type="entry name" value="RNA_pol_sigma70_r3"/>
</dbReference>
<dbReference type="EMBL" id="JACHNU010000002">
    <property type="protein sequence ID" value="MBB4662539.1"/>
    <property type="molecule type" value="Genomic_DNA"/>
</dbReference>
<dbReference type="InterPro" id="IPR036388">
    <property type="entry name" value="WH-like_DNA-bd_sf"/>
</dbReference>
<keyword evidence="4" id="KW-0804">Transcription</keyword>
<dbReference type="RefSeq" id="WP_183341780.1">
    <property type="nucleotide sequence ID" value="NZ_JACHNU010000002.1"/>
</dbReference>
<keyword evidence="3" id="KW-0238">DNA-binding</keyword>
<reference evidence="8 9" key="1">
    <citation type="submission" date="2020-08" db="EMBL/GenBank/DDBJ databases">
        <title>Genomic Encyclopedia of Archaeal and Bacterial Type Strains, Phase II (KMG-II): from individual species to whole genera.</title>
        <authorList>
            <person name="Goeker M."/>
        </authorList>
    </citation>
    <scope>NUCLEOTIDE SEQUENCE [LARGE SCALE GENOMIC DNA]</scope>
    <source>
        <strain evidence="8 9">DSM 23288</strain>
    </source>
</reference>
<dbReference type="Gene3D" id="1.20.120.1810">
    <property type="match status" value="1"/>
</dbReference>
<keyword evidence="9" id="KW-1185">Reference proteome</keyword>
<keyword evidence="1" id="KW-0805">Transcription regulation</keyword>
<evidence type="ECO:0000313" key="8">
    <source>
        <dbReference type="EMBL" id="MBB4662539.1"/>
    </source>
</evidence>
<dbReference type="Pfam" id="PF04542">
    <property type="entry name" value="Sigma70_r2"/>
    <property type="match status" value="1"/>
</dbReference>
<dbReference type="GO" id="GO:0003677">
    <property type="term" value="F:DNA binding"/>
    <property type="evidence" value="ECO:0007669"/>
    <property type="project" value="UniProtKB-KW"/>
</dbReference>
<dbReference type="SUPFAM" id="SSF88946">
    <property type="entry name" value="Sigma2 domain of RNA polymerase sigma factors"/>
    <property type="match status" value="1"/>
</dbReference>
<dbReference type="NCBIfam" id="TIGR02937">
    <property type="entry name" value="sigma70-ECF"/>
    <property type="match status" value="1"/>
</dbReference>
<evidence type="ECO:0000259" key="5">
    <source>
        <dbReference type="Pfam" id="PF04539"/>
    </source>
</evidence>
<dbReference type="Pfam" id="PF04545">
    <property type="entry name" value="Sigma70_r4"/>
    <property type="match status" value="1"/>
</dbReference>
<evidence type="ECO:0000256" key="1">
    <source>
        <dbReference type="ARBA" id="ARBA00023015"/>
    </source>
</evidence>
<proteinExistence type="predicted"/>
<evidence type="ECO:0000256" key="4">
    <source>
        <dbReference type="ARBA" id="ARBA00023163"/>
    </source>
</evidence>
<dbReference type="Pfam" id="PF04539">
    <property type="entry name" value="Sigma70_r3"/>
    <property type="match status" value="1"/>
</dbReference>
<dbReference type="CDD" id="cd06171">
    <property type="entry name" value="Sigma70_r4"/>
    <property type="match status" value="1"/>
</dbReference>
<dbReference type="Proteomes" id="UP000585272">
    <property type="component" value="Unassembled WGS sequence"/>
</dbReference>
<dbReference type="InterPro" id="IPR013324">
    <property type="entry name" value="RNA_pol_sigma_r3/r4-like"/>
</dbReference>
<dbReference type="SUPFAM" id="SSF88659">
    <property type="entry name" value="Sigma3 and sigma4 domains of RNA polymerase sigma factors"/>
    <property type="match status" value="2"/>
</dbReference>
<evidence type="ECO:0000259" key="6">
    <source>
        <dbReference type="Pfam" id="PF04542"/>
    </source>
</evidence>
<dbReference type="Gene3D" id="1.10.10.10">
    <property type="entry name" value="Winged helix-like DNA-binding domain superfamily/Winged helix DNA-binding domain"/>
    <property type="match status" value="2"/>
</dbReference>
<gene>
    <name evidence="8" type="ORF">BDZ31_002125</name>
</gene>
<dbReference type="AlphaFoldDB" id="A0A840ICC9"/>
<dbReference type="InterPro" id="IPR007630">
    <property type="entry name" value="RNA_pol_sigma70_r4"/>
</dbReference>
<sequence>MSATAVRPTTVDAAACDEHELLRRWHEERDEVARRVLIERMMPLVRSLARRYANRGEPLDDLEQVGCVGLIKAVDRFDLSRELRFSTFAVPTILGEIKRHFRDRAWSVRVSRGLQELSARVTREADRLSTKLGRSPTIEDLAEATGTTPEQVLEALQGAQAYSTVPLEEPLGDDGEPVARIGAEDPEYELAEERIELARGLHVLNERERRIVLLRFFSGLTQREIAERVGISQMHVSRLLRRSLERMADTMSPLPPGDR</sequence>
<dbReference type="InterPro" id="IPR013325">
    <property type="entry name" value="RNA_pol_sigma_r2"/>
</dbReference>
<evidence type="ECO:0000256" key="2">
    <source>
        <dbReference type="ARBA" id="ARBA00023082"/>
    </source>
</evidence>
<organism evidence="8 9">
    <name type="scientific">Conexibacter arvalis</name>
    <dbReference type="NCBI Taxonomy" id="912552"/>
    <lineage>
        <taxon>Bacteria</taxon>
        <taxon>Bacillati</taxon>
        <taxon>Actinomycetota</taxon>
        <taxon>Thermoleophilia</taxon>
        <taxon>Solirubrobacterales</taxon>
        <taxon>Conexibacteraceae</taxon>
        <taxon>Conexibacter</taxon>
    </lineage>
</organism>
<feature type="domain" description="RNA polymerase sigma-70 region 2" evidence="6">
    <location>
        <begin position="37"/>
        <end position="106"/>
    </location>
</feature>
<name>A0A840ICC9_9ACTN</name>
<accession>A0A840ICC9</accession>
<evidence type="ECO:0000259" key="7">
    <source>
        <dbReference type="Pfam" id="PF04545"/>
    </source>
</evidence>
<dbReference type="InterPro" id="IPR007627">
    <property type="entry name" value="RNA_pol_sigma70_r2"/>
</dbReference>
<feature type="domain" description="RNA polymerase sigma-70 region 3" evidence="5">
    <location>
        <begin position="116"/>
        <end position="178"/>
    </location>
</feature>
<dbReference type="GO" id="GO:0016987">
    <property type="term" value="F:sigma factor activity"/>
    <property type="evidence" value="ECO:0007669"/>
    <property type="project" value="UniProtKB-KW"/>
</dbReference>
<keyword evidence="2" id="KW-0731">Sigma factor</keyword>
<dbReference type="InterPro" id="IPR014284">
    <property type="entry name" value="RNA_pol_sigma-70_dom"/>
</dbReference>
<dbReference type="GO" id="GO:0006352">
    <property type="term" value="P:DNA-templated transcription initiation"/>
    <property type="evidence" value="ECO:0007669"/>
    <property type="project" value="InterPro"/>
</dbReference>